<dbReference type="EMBL" id="CP079105">
    <property type="protein sequence ID" value="QXQ15622.1"/>
    <property type="molecule type" value="Genomic_DNA"/>
</dbReference>
<organism evidence="1 2">
    <name type="scientific">Skermania pinensis</name>
    <dbReference type="NCBI Taxonomy" id="39122"/>
    <lineage>
        <taxon>Bacteria</taxon>
        <taxon>Bacillati</taxon>
        <taxon>Actinomycetota</taxon>
        <taxon>Actinomycetes</taxon>
        <taxon>Mycobacteriales</taxon>
        <taxon>Gordoniaceae</taxon>
        <taxon>Skermania</taxon>
    </lineage>
</organism>
<dbReference type="SUPFAM" id="SSF54285">
    <property type="entry name" value="MoaD/ThiS"/>
    <property type="match status" value="1"/>
</dbReference>
<proteinExistence type="predicted"/>
<reference evidence="1" key="1">
    <citation type="submission" date="2021-07" db="EMBL/GenBank/DDBJ databases">
        <title>Candidatus Kaistella beijingensis sp. nov. isolated from a municipal wastewater treatment plant is involved in sludge foaming.</title>
        <authorList>
            <person name="Song Y."/>
            <person name="Liu S.-J."/>
        </authorList>
    </citation>
    <scope>NUCLEOTIDE SEQUENCE</scope>
    <source>
        <strain evidence="1">DSM 43998</strain>
    </source>
</reference>
<dbReference type="Pfam" id="PF02597">
    <property type="entry name" value="ThiS"/>
    <property type="match status" value="1"/>
</dbReference>
<dbReference type="InterPro" id="IPR010035">
    <property type="entry name" value="Thi_S"/>
</dbReference>
<evidence type="ECO:0000313" key="2">
    <source>
        <dbReference type="Proteomes" id="UP000887023"/>
    </source>
</evidence>
<name>A0ABX8SCX0_9ACTN</name>
<protein>
    <submittedName>
        <fullName evidence="1">Sulfur carrier protein ThiS</fullName>
    </submittedName>
</protein>
<dbReference type="InterPro" id="IPR003749">
    <property type="entry name" value="ThiS/MoaD-like"/>
</dbReference>
<evidence type="ECO:0000313" key="1">
    <source>
        <dbReference type="EMBL" id="QXQ15622.1"/>
    </source>
</evidence>
<sequence>MRGLLAQLGMPERGIAVAVNGGTLARDHWDEPVQRGWVIDVLTAVQGG</sequence>
<accession>A0ABX8SCX0</accession>
<dbReference type="InterPro" id="IPR012675">
    <property type="entry name" value="Beta-grasp_dom_sf"/>
</dbReference>
<dbReference type="InterPro" id="IPR016155">
    <property type="entry name" value="Mopterin_synth/thiamin_S_b"/>
</dbReference>
<dbReference type="NCBIfam" id="TIGR01683">
    <property type="entry name" value="thiS"/>
    <property type="match status" value="1"/>
</dbReference>
<dbReference type="Proteomes" id="UP000887023">
    <property type="component" value="Chromosome"/>
</dbReference>
<gene>
    <name evidence="1" type="primary">thiS</name>
    <name evidence="1" type="ORF">KV203_02115</name>
</gene>
<dbReference type="Gene3D" id="3.10.20.30">
    <property type="match status" value="1"/>
</dbReference>
<keyword evidence="2" id="KW-1185">Reference proteome</keyword>